<evidence type="ECO:0000259" key="1">
    <source>
        <dbReference type="Pfam" id="PF08241"/>
    </source>
</evidence>
<proteinExistence type="predicted"/>
<dbReference type="PANTHER" id="PTHR42912">
    <property type="entry name" value="METHYLTRANSFERASE"/>
    <property type="match status" value="1"/>
</dbReference>
<sequence length="265" mass="28360">MSLSVARPLAASVTFSQAIAARFSRAARDYKRYAGVQQQIASHAIDGFSWQDDDVVLDIGSGTGCNTYHIAQRVASAQGVDIAPGMIREAASRYPHITFTQGDAQALPFDDGQFSVVFSSMALQWCAQPAKVLSEIRRVLTPGGRAVLAVMVDGSFAELRAAQHAAGLENTLMPLVSAGSWLAASQASSLMLGCHQQVRYADTFSDMFALLRSISRVGASASVNTGSRHTRRDFQAMAQAYPAASSSEQGLTLSYDVLHVQLEKP</sequence>
<dbReference type="SUPFAM" id="SSF53335">
    <property type="entry name" value="S-adenosyl-L-methionine-dependent methyltransferases"/>
    <property type="match status" value="1"/>
</dbReference>
<name>A0A918JD09_9ALTE</name>
<dbReference type="Proteomes" id="UP000631300">
    <property type="component" value="Unassembled WGS sequence"/>
</dbReference>
<reference evidence="2" key="1">
    <citation type="journal article" date="2014" name="Int. J. Syst. Evol. Microbiol.">
        <title>Complete genome sequence of Corynebacterium casei LMG S-19264T (=DSM 44701T), isolated from a smear-ripened cheese.</title>
        <authorList>
            <consortium name="US DOE Joint Genome Institute (JGI-PGF)"/>
            <person name="Walter F."/>
            <person name="Albersmeier A."/>
            <person name="Kalinowski J."/>
            <person name="Ruckert C."/>
        </authorList>
    </citation>
    <scope>NUCLEOTIDE SEQUENCE</scope>
    <source>
        <strain evidence="2">KCTC 22164</strain>
    </source>
</reference>
<dbReference type="GO" id="GO:0008757">
    <property type="term" value="F:S-adenosylmethionine-dependent methyltransferase activity"/>
    <property type="evidence" value="ECO:0007669"/>
    <property type="project" value="InterPro"/>
</dbReference>
<dbReference type="AlphaFoldDB" id="A0A918JD09"/>
<dbReference type="InterPro" id="IPR013216">
    <property type="entry name" value="Methyltransf_11"/>
</dbReference>
<dbReference type="Gene3D" id="3.40.50.150">
    <property type="entry name" value="Vaccinia Virus protein VP39"/>
    <property type="match status" value="1"/>
</dbReference>
<reference evidence="2" key="2">
    <citation type="submission" date="2020-09" db="EMBL/GenBank/DDBJ databases">
        <authorList>
            <person name="Sun Q."/>
            <person name="Kim S."/>
        </authorList>
    </citation>
    <scope>NUCLEOTIDE SEQUENCE</scope>
    <source>
        <strain evidence="2">KCTC 22164</strain>
    </source>
</reference>
<dbReference type="InterPro" id="IPR029063">
    <property type="entry name" value="SAM-dependent_MTases_sf"/>
</dbReference>
<dbReference type="EMBL" id="BMXP01000001">
    <property type="protein sequence ID" value="GGW75129.1"/>
    <property type="molecule type" value="Genomic_DNA"/>
</dbReference>
<organism evidence="2 3">
    <name type="scientific">Alteromonas halophila</name>
    <dbReference type="NCBI Taxonomy" id="516698"/>
    <lineage>
        <taxon>Bacteria</taxon>
        <taxon>Pseudomonadati</taxon>
        <taxon>Pseudomonadota</taxon>
        <taxon>Gammaproteobacteria</taxon>
        <taxon>Alteromonadales</taxon>
        <taxon>Alteromonadaceae</taxon>
        <taxon>Alteromonas/Salinimonas group</taxon>
        <taxon>Alteromonas</taxon>
    </lineage>
</organism>
<evidence type="ECO:0000313" key="3">
    <source>
        <dbReference type="Proteomes" id="UP000631300"/>
    </source>
</evidence>
<comment type="caution">
    <text evidence="2">The sequence shown here is derived from an EMBL/GenBank/DDBJ whole genome shotgun (WGS) entry which is preliminary data.</text>
</comment>
<dbReference type="Pfam" id="PF08241">
    <property type="entry name" value="Methyltransf_11"/>
    <property type="match status" value="1"/>
</dbReference>
<gene>
    <name evidence="2" type="primary">bioC</name>
    <name evidence="2" type="ORF">GCM10007391_04160</name>
</gene>
<protein>
    <submittedName>
        <fullName evidence="2">Malonyl-[acyl-carrier protein] O-methyltransferase</fullName>
    </submittedName>
</protein>
<dbReference type="InterPro" id="IPR050508">
    <property type="entry name" value="Methyltransf_Superfamily"/>
</dbReference>
<accession>A0A918JD09</accession>
<dbReference type="RefSeq" id="WP_189403424.1">
    <property type="nucleotide sequence ID" value="NZ_BMXP01000001.1"/>
</dbReference>
<evidence type="ECO:0000313" key="2">
    <source>
        <dbReference type="EMBL" id="GGW75129.1"/>
    </source>
</evidence>
<feature type="domain" description="Methyltransferase type 11" evidence="1">
    <location>
        <begin position="57"/>
        <end position="147"/>
    </location>
</feature>
<dbReference type="CDD" id="cd02440">
    <property type="entry name" value="AdoMet_MTases"/>
    <property type="match status" value="1"/>
</dbReference>
<keyword evidence="3" id="KW-1185">Reference proteome</keyword>